<protein>
    <submittedName>
        <fullName evidence="1">Uncharacterized protein</fullName>
    </submittedName>
</protein>
<evidence type="ECO:0000313" key="2">
    <source>
        <dbReference type="Proteomes" id="UP000618591"/>
    </source>
</evidence>
<comment type="caution">
    <text evidence="1">The sequence shown here is derived from an EMBL/GenBank/DDBJ whole genome shotgun (WGS) entry which is preliminary data.</text>
</comment>
<organism evidence="1 2">
    <name type="scientific">Sphingomonas psychrolutea</name>
    <dbReference type="NCBI Taxonomy" id="1259676"/>
    <lineage>
        <taxon>Bacteria</taxon>
        <taxon>Pseudomonadati</taxon>
        <taxon>Pseudomonadota</taxon>
        <taxon>Alphaproteobacteria</taxon>
        <taxon>Sphingomonadales</taxon>
        <taxon>Sphingomonadaceae</taxon>
        <taxon>Sphingomonas</taxon>
    </lineage>
</organism>
<keyword evidence="2" id="KW-1185">Reference proteome</keyword>
<evidence type="ECO:0000313" key="1">
    <source>
        <dbReference type="EMBL" id="GGA56899.1"/>
    </source>
</evidence>
<reference evidence="2" key="1">
    <citation type="journal article" date="2019" name="Int. J. Syst. Evol. Microbiol.">
        <title>The Global Catalogue of Microorganisms (GCM) 10K type strain sequencing project: providing services to taxonomists for standard genome sequencing and annotation.</title>
        <authorList>
            <consortium name="The Broad Institute Genomics Platform"/>
            <consortium name="The Broad Institute Genome Sequencing Center for Infectious Disease"/>
            <person name="Wu L."/>
            <person name="Ma J."/>
        </authorList>
    </citation>
    <scope>NUCLEOTIDE SEQUENCE [LARGE SCALE GENOMIC DNA]</scope>
    <source>
        <strain evidence="2">CGMCC 1.10106</strain>
    </source>
</reference>
<dbReference type="EMBL" id="BMDW01000021">
    <property type="protein sequence ID" value="GGA56899.1"/>
    <property type="molecule type" value="Genomic_DNA"/>
</dbReference>
<name>A0ABQ1H2T0_9SPHN</name>
<sequence length="87" mass="9265">MTDEVIAVARFVGDQLEQHEPKLAAVEHPPPARAAPAVAPAPAITAFSVTPATKAVRAETAAHHAQPARMAATTPTFYKYKHIVPFL</sequence>
<proteinExistence type="predicted"/>
<dbReference type="Proteomes" id="UP000618591">
    <property type="component" value="Unassembled WGS sequence"/>
</dbReference>
<accession>A0ABQ1H2T0</accession>
<gene>
    <name evidence="1" type="ORF">GCM10011395_29140</name>
</gene>